<name>A0ACB7EET4_NIBAL</name>
<keyword evidence="2" id="KW-1185">Reference proteome</keyword>
<reference evidence="1" key="1">
    <citation type="submission" date="2020-04" db="EMBL/GenBank/DDBJ databases">
        <title>A chromosome-scale assembly and high-density genetic map of the yellow drum (Nibea albiflora) genome.</title>
        <authorList>
            <person name="Xu D."/>
            <person name="Zhang W."/>
            <person name="Chen R."/>
            <person name="Tan P."/>
            <person name="Wang L."/>
            <person name="Song H."/>
            <person name="Tian L."/>
            <person name="Zhu Q."/>
            <person name="Wang B."/>
        </authorList>
    </citation>
    <scope>NUCLEOTIDE SEQUENCE</scope>
    <source>
        <strain evidence="1">ZJHYS-2018</strain>
    </source>
</reference>
<dbReference type="Proteomes" id="UP000805704">
    <property type="component" value="Chromosome 9"/>
</dbReference>
<proteinExistence type="predicted"/>
<feature type="non-terminal residue" evidence="1">
    <location>
        <position position="1"/>
    </location>
</feature>
<evidence type="ECO:0000313" key="1">
    <source>
        <dbReference type="EMBL" id="KAG8000331.1"/>
    </source>
</evidence>
<dbReference type="EMBL" id="CM024797">
    <property type="protein sequence ID" value="KAG8000331.1"/>
    <property type="molecule type" value="Genomic_DNA"/>
</dbReference>
<sequence length="308" mass="33351">PSPVPSPVLGGKPNASQSLLAWCREVTKNYRGVKITNFTTSWRNGLAFCALLHHFRPDTIDYKSLNPQDIKENNKKAYDGFASLGISRLLEPSDMVLLAIPDKLTVMTYLYQIRAHFSGEELNVVQIEANSSRSTYKVGDFETDTNASIDQDKFYAELNDVQHRPSNAQPDASAGGESNGTKVAEEEVMEPGWKAEAEAASLTAATAGPLQSSPPVPSPRTAFASSATDSTHVAPSSGEDRGNLLKANTLDLSELPQRAEREAEKQRQQKDEAGEERREGSTEPGSPTRRGAASSILLPTPPETGLLL</sequence>
<comment type="caution">
    <text evidence="1">The sequence shown here is derived from an EMBL/GenBank/DDBJ whole genome shotgun (WGS) entry which is preliminary data.</text>
</comment>
<accession>A0ACB7EET4</accession>
<protein>
    <submittedName>
        <fullName evidence="1">EH domain-binding protein 1</fullName>
    </submittedName>
</protein>
<organism evidence="1 2">
    <name type="scientific">Nibea albiflora</name>
    <name type="common">Yellow drum</name>
    <name type="synonym">Corvina albiflora</name>
    <dbReference type="NCBI Taxonomy" id="240163"/>
    <lineage>
        <taxon>Eukaryota</taxon>
        <taxon>Metazoa</taxon>
        <taxon>Chordata</taxon>
        <taxon>Craniata</taxon>
        <taxon>Vertebrata</taxon>
        <taxon>Euteleostomi</taxon>
        <taxon>Actinopterygii</taxon>
        <taxon>Neopterygii</taxon>
        <taxon>Teleostei</taxon>
        <taxon>Neoteleostei</taxon>
        <taxon>Acanthomorphata</taxon>
        <taxon>Eupercaria</taxon>
        <taxon>Sciaenidae</taxon>
        <taxon>Nibea</taxon>
    </lineage>
</organism>
<evidence type="ECO:0000313" key="2">
    <source>
        <dbReference type="Proteomes" id="UP000805704"/>
    </source>
</evidence>
<gene>
    <name evidence="1" type="primary">EHBP1.3</name>
    <name evidence="1" type="ORF">GBF38_002576</name>
</gene>